<proteinExistence type="predicted"/>
<reference evidence="1 2" key="1">
    <citation type="journal article" date="2023" name="Hortic Res">
        <title>Pangenome of water caltrop reveals structural variations and asymmetric subgenome divergence after allopolyploidization.</title>
        <authorList>
            <person name="Zhang X."/>
            <person name="Chen Y."/>
            <person name="Wang L."/>
            <person name="Yuan Y."/>
            <person name="Fang M."/>
            <person name="Shi L."/>
            <person name="Lu R."/>
            <person name="Comes H.P."/>
            <person name="Ma Y."/>
            <person name="Chen Y."/>
            <person name="Huang G."/>
            <person name="Zhou Y."/>
            <person name="Zheng Z."/>
            <person name="Qiu Y."/>
        </authorList>
    </citation>
    <scope>NUCLEOTIDE SEQUENCE [LARGE SCALE GENOMIC DNA]</scope>
    <source>
        <strain evidence="1">F231</strain>
    </source>
</reference>
<sequence>MSDNTRTISTAGAPLKQQSRLKWRAPPSLHIACPSSSHWNVAIPLLSPLATSLTLPEGGMPVPGGPQDDYLLPCDKPDQIKFRPLLSRFDSIEHFSVRWSN</sequence>
<organism evidence="1 2">
    <name type="scientific">Trapa natans</name>
    <name type="common">Water chestnut</name>
    <dbReference type="NCBI Taxonomy" id="22666"/>
    <lineage>
        <taxon>Eukaryota</taxon>
        <taxon>Viridiplantae</taxon>
        <taxon>Streptophyta</taxon>
        <taxon>Embryophyta</taxon>
        <taxon>Tracheophyta</taxon>
        <taxon>Spermatophyta</taxon>
        <taxon>Magnoliopsida</taxon>
        <taxon>eudicotyledons</taxon>
        <taxon>Gunneridae</taxon>
        <taxon>Pentapetalae</taxon>
        <taxon>rosids</taxon>
        <taxon>malvids</taxon>
        <taxon>Myrtales</taxon>
        <taxon>Lythraceae</taxon>
        <taxon>Trapa</taxon>
    </lineage>
</organism>
<evidence type="ECO:0000313" key="1">
    <source>
        <dbReference type="EMBL" id="KAK4783638.1"/>
    </source>
</evidence>
<dbReference type="EMBL" id="JAXQNO010000015">
    <property type="protein sequence ID" value="KAK4783638.1"/>
    <property type="molecule type" value="Genomic_DNA"/>
</dbReference>
<name>A0AAN7LID8_TRANT</name>
<keyword evidence="2" id="KW-1185">Reference proteome</keyword>
<protein>
    <submittedName>
        <fullName evidence="1">Uncharacterized protein</fullName>
    </submittedName>
</protein>
<comment type="caution">
    <text evidence="1">The sequence shown here is derived from an EMBL/GenBank/DDBJ whole genome shotgun (WGS) entry which is preliminary data.</text>
</comment>
<evidence type="ECO:0000313" key="2">
    <source>
        <dbReference type="Proteomes" id="UP001346149"/>
    </source>
</evidence>
<gene>
    <name evidence="1" type="ORF">SAY86_008012</name>
</gene>
<accession>A0AAN7LID8</accession>
<dbReference type="Proteomes" id="UP001346149">
    <property type="component" value="Unassembled WGS sequence"/>
</dbReference>
<dbReference type="AlphaFoldDB" id="A0AAN7LID8"/>